<dbReference type="Proteomes" id="UP000009222">
    <property type="component" value="Chromosome"/>
</dbReference>
<sequence>MPTAYCLLNHALTENQKAELANDFGCENCIYPSEELKALWSAVPTDKFLTQAHLEPFASWLSEAKADDVVVLQGEFGMTFALVDYALGRRLVPVHAVTKRIAKEERDGELVHRSYVFEHVCFRRYKRYSELE</sequence>
<keyword evidence="2" id="KW-1185">Reference proteome</keyword>
<dbReference type="InParanoid" id="F5YCJ0"/>
<proteinExistence type="predicted"/>
<dbReference type="KEGG" id="taz:TREAZ_2820"/>
<protein>
    <submittedName>
        <fullName evidence="1">Uncharacterized protein</fullName>
    </submittedName>
</protein>
<dbReference type="OrthoDB" id="9811802at2"/>
<dbReference type="NCBIfam" id="NF040559">
    <property type="entry name" value="CAS_Csx20"/>
    <property type="match status" value="1"/>
</dbReference>
<dbReference type="HOGENOM" id="CLU_159273_0_0_12"/>
<gene>
    <name evidence="1" type="ordered locus">TREAZ_2820</name>
</gene>
<reference evidence="1 2" key="2">
    <citation type="journal article" date="2011" name="ISME J.">
        <title>RNA-seq reveals cooperative metabolic interactions between two termite-gut spirochete species in co-culture.</title>
        <authorList>
            <person name="Rosenthal A.Z."/>
            <person name="Matson E.G."/>
            <person name="Eldar A."/>
            <person name="Leadbetter J.R."/>
        </authorList>
    </citation>
    <scope>NUCLEOTIDE SEQUENCE [LARGE SCALE GENOMIC DNA]</scope>
    <source>
        <strain evidence="2">ATCC BAA-888 / DSM 13862 / ZAS-9</strain>
    </source>
</reference>
<dbReference type="AlphaFoldDB" id="F5YCJ0"/>
<evidence type="ECO:0000313" key="2">
    <source>
        <dbReference type="Proteomes" id="UP000009222"/>
    </source>
</evidence>
<dbReference type="eggNOG" id="ENOG5032UF4">
    <property type="taxonomic scope" value="Bacteria"/>
</dbReference>
<dbReference type="RefSeq" id="WP_015712718.1">
    <property type="nucleotide sequence ID" value="NC_015577.1"/>
</dbReference>
<name>F5YCJ0_LEAAZ</name>
<organism evidence="1 2">
    <name type="scientific">Leadbettera azotonutricia (strain ATCC BAA-888 / DSM 13862 / ZAS-9)</name>
    <name type="common">Treponema azotonutricium</name>
    <dbReference type="NCBI Taxonomy" id="545695"/>
    <lineage>
        <taxon>Bacteria</taxon>
        <taxon>Pseudomonadati</taxon>
        <taxon>Spirochaetota</taxon>
        <taxon>Spirochaetia</taxon>
        <taxon>Spirochaetales</taxon>
        <taxon>Breznakiellaceae</taxon>
        <taxon>Leadbettera</taxon>
    </lineage>
</organism>
<accession>F5YCJ0</accession>
<reference evidence="2" key="1">
    <citation type="submission" date="2009-12" db="EMBL/GenBank/DDBJ databases">
        <title>Complete sequence of Treponema azotonutricium strain ZAS-9.</title>
        <authorList>
            <person name="Tetu S.G."/>
            <person name="Matson E."/>
            <person name="Ren Q."/>
            <person name="Seshadri R."/>
            <person name="Elbourne L."/>
            <person name="Hassan K.A."/>
            <person name="Durkin A."/>
            <person name="Radune D."/>
            <person name="Mohamoud Y."/>
            <person name="Shay R."/>
            <person name="Jin S."/>
            <person name="Zhang X."/>
            <person name="Lucey K."/>
            <person name="Ballor N.R."/>
            <person name="Ottesen E."/>
            <person name="Rosenthal R."/>
            <person name="Allen A."/>
            <person name="Leadbetter J.R."/>
            <person name="Paulsen I.T."/>
        </authorList>
    </citation>
    <scope>NUCLEOTIDE SEQUENCE [LARGE SCALE GENOMIC DNA]</scope>
    <source>
        <strain evidence="2">ATCC BAA-888 / DSM 13862 / ZAS-9</strain>
    </source>
</reference>
<dbReference type="STRING" id="545695.TREAZ_2820"/>
<evidence type="ECO:0000313" key="1">
    <source>
        <dbReference type="EMBL" id="AEF81047.1"/>
    </source>
</evidence>
<dbReference type="InterPro" id="IPR049811">
    <property type="entry name" value="MJ1673-like_dom"/>
</dbReference>
<dbReference type="EMBL" id="CP001841">
    <property type="protein sequence ID" value="AEF81047.1"/>
    <property type="molecule type" value="Genomic_DNA"/>
</dbReference>